<sequence length="276" mass="29889">MDEQLEKSVNKGKKLITLGFVTIAILFLIYSRYQDPELLTPAAIDSIQRIAYGFYITLVTAFGAIAFGLYRYHKGKVNANQKDLSTIIALTTWNSKSRRIFVAIFIGYGIFFSLVSGTLVYQPEVNFAIHYGATIPSGFIAPCCDGPGYMPKIIVYLTEHVGLQIIPINLVLQVIVSYLVGLNGAIAVSAYNISKKGRGMSTIGAATGLFIACPTCAGTFLSIFVGTASGIALSIALTQMQTFFIAISIPVLIITPYVMAKKLQNPDGSCKMDPKK</sequence>
<feature type="transmembrane region" description="Helical" evidence="1">
    <location>
        <begin position="170"/>
        <end position="191"/>
    </location>
</feature>
<organism evidence="2 3">
    <name type="scientific">Nitrosopumilus ureiphilus</name>
    <dbReference type="NCBI Taxonomy" id="1470067"/>
    <lineage>
        <taxon>Archaea</taxon>
        <taxon>Nitrososphaerota</taxon>
        <taxon>Nitrososphaeria</taxon>
        <taxon>Nitrosopumilales</taxon>
        <taxon>Nitrosopumilaceae</taxon>
        <taxon>Nitrosopumilus</taxon>
    </lineage>
</organism>
<proteinExistence type="predicted"/>
<evidence type="ECO:0000313" key="3">
    <source>
        <dbReference type="Proteomes" id="UP000509478"/>
    </source>
</evidence>
<feature type="transmembrane region" description="Helical" evidence="1">
    <location>
        <begin position="12"/>
        <end position="30"/>
    </location>
</feature>
<dbReference type="RefSeq" id="WP_179372729.1">
    <property type="nucleotide sequence ID" value="NZ_CP026995.1"/>
</dbReference>
<dbReference type="GeneID" id="56067571"/>
<feature type="transmembrane region" description="Helical" evidence="1">
    <location>
        <begin position="203"/>
        <end position="225"/>
    </location>
</feature>
<feature type="transmembrane region" description="Helical" evidence="1">
    <location>
        <begin position="50"/>
        <end position="72"/>
    </location>
</feature>
<keyword evidence="1" id="KW-1133">Transmembrane helix</keyword>
<keyword evidence="1" id="KW-0812">Transmembrane</keyword>
<feature type="transmembrane region" description="Helical" evidence="1">
    <location>
        <begin position="231"/>
        <end position="254"/>
    </location>
</feature>
<feature type="transmembrane region" description="Helical" evidence="1">
    <location>
        <begin position="100"/>
        <end position="121"/>
    </location>
</feature>
<reference evidence="2 3" key="1">
    <citation type="submission" date="2018-02" db="EMBL/GenBank/DDBJ databases">
        <title>Complete genome of Nitrosopumilus ureaphilus PS0.</title>
        <authorList>
            <person name="Qin W."/>
            <person name="Zheng Y."/>
            <person name="Stahl D.A."/>
        </authorList>
    </citation>
    <scope>NUCLEOTIDE SEQUENCE [LARGE SCALE GENOMIC DNA]</scope>
    <source>
        <strain evidence="2 3">PS0</strain>
    </source>
</reference>
<evidence type="ECO:0000313" key="2">
    <source>
        <dbReference type="EMBL" id="QLH06629.1"/>
    </source>
</evidence>
<protein>
    <submittedName>
        <fullName evidence="2">Uncharacterized protein</fullName>
    </submittedName>
</protein>
<keyword evidence="1" id="KW-0472">Membrane</keyword>
<dbReference type="EMBL" id="CP026995">
    <property type="protein sequence ID" value="QLH06629.1"/>
    <property type="molecule type" value="Genomic_DNA"/>
</dbReference>
<dbReference type="AlphaFoldDB" id="A0A7D5M9V8"/>
<dbReference type="OrthoDB" id="11629at2157"/>
<dbReference type="Proteomes" id="UP000509478">
    <property type="component" value="Chromosome"/>
</dbReference>
<name>A0A7D5M9V8_9ARCH</name>
<gene>
    <name evidence="2" type="ORF">C5F50_05745</name>
</gene>
<dbReference type="KEGG" id="nue:C5F50_05745"/>
<keyword evidence="3" id="KW-1185">Reference proteome</keyword>
<accession>A0A7D5M9V8</accession>
<evidence type="ECO:0000256" key="1">
    <source>
        <dbReference type="SAM" id="Phobius"/>
    </source>
</evidence>